<dbReference type="Gene3D" id="1.10.10.10">
    <property type="entry name" value="Winged helix-like DNA-binding domain superfamily/Winged helix DNA-binding domain"/>
    <property type="match status" value="1"/>
</dbReference>
<protein>
    <recommendedName>
        <fullName evidence="5">Initiator binding domain-containing protein</fullName>
    </recommendedName>
</protein>
<name>A0ABR2KQ45_9EUKA</name>
<dbReference type="InterPro" id="IPR018845">
    <property type="entry name" value="Initiator-bd"/>
</dbReference>
<dbReference type="SUPFAM" id="SSF103409">
    <property type="entry name" value="39 kda initiator binding protein, IBP39, C-terminal domains"/>
    <property type="match status" value="1"/>
</dbReference>
<feature type="domain" description="Initiator binding protein 39kDa C-terminal" evidence="2">
    <location>
        <begin position="141"/>
        <end position="298"/>
    </location>
</feature>
<evidence type="ECO:0000313" key="4">
    <source>
        <dbReference type="Proteomes" id="UP001470230"/>
    </source>
</evidence>
<sequence length="310" mass="36357">MEDDVAVPESIINFIRKRSNRNEQTRFPYKLFLLLAWAGKDPQKCKNTGCGWVSDTEFFIDKEKLCELMDVKLNTLNVNLKTLGFEKSRSRKDNRNYFKNEGFSFCNTANGFERIRNSRCKPEALLNLNLSAVYLPCLEPLKLFMMTEQEINQFKHEVIKTWEEIVDLKLVFAITLNDFMKYLNSYLEDKILVGLALNPRVPDVWDILDFAIFLARFGPFNNIRFKLSQYQDLINNISIGFNTYSPNYFSDTFHNCFRFHLSQTGEYHCYNLPLVSINTPFLADEDGVLYPSWNKMLQQNHFLSQVICNT</sequence>
<proteinExistence type="predicted"/>
<comment type="caution">
    <text evidence="3">The sequence shown here is derived from an EMBL/GenBank/DDBJ whole genome shotgun (WGS) entry which is preliminary data.</text>
</comment>
<organism evidence="3 4">
    <name type="scientific">Tritrichomonas musculus</name>
    <dbReference type="NCBI Taxonomy" id="1915356"/>
    <lineage>
        <taxon>Eukaryota</taxon>
        <taxon>Metamonada</taxon>
        <taxon>Parabasalia</taxon>
        <taxon>Tritrichomonadida</taxon>
        <taxon>Tritrichomonadidae</taxon>
        <taxon>Tritrichomonas</taxon>
    </lineage>
</organism>
<dbReference type="SUPFAM" id="SSF46785">
    <property type="entry name" value="Winged helix' DNA-binding domain"/>
    <property type="match status" value="1"/>
</dbReference>
<feature type="domain" description="Initiator binding" evidence="1">
    <location>
        <begin position="8"/>
        <end position="98"/>
    </location>
</feature>
<reference evidence="3 4" key="1">
    <citation type="submission" date="2024-04" db="EMBL/GenBank/DDBJ databases">
        <title>Tritrichomonas musculus Genome.</title>
        <authorList>
            <person name="Alves-Ferreira E."/>
            <person name="Grigg M."/>
            <person name="Lorenzi H."/>
            <person name="Galac M."/>
        </authorList>
    </citation>
    <scope>NUCLEOTIDE SEQUENCE [LARGE SCALE GENOMIC DNA]</scope>
    <source>
        <strain evidence="3 4">EAF2021</strain>
    </source>
</reference>
<evidence type="ECO:0000259" key="2">
    <source>
        <dbReference type="Pfam" id="PF11422"/>
    </source>
</evidence>
<dbReference type="EMBL" id="JAPFFF010000003">
    <property type="protein sequence ID" value="KAK8893245.1"/>
    <property type="molecule type" value="Genomic_DNA"/>
</dbReference>
<dbReference type="Proteomes" id="UP001470230">
    <property type="component" value="Unassembled WGS sequence"/>
</dbReference>
<dbReference type="InterPro" id="IPR036388">
    <property type="entry name" value="WH-like_DNA-bd_sf"/>
</dbReference>
<dbReference type="InterPro" id="IPR036390">
    <property type="entry name" value="WH_DNA-bd_sf"/>
</dbReference>
<dbReference type="Pfam" id="PF10416">
    <property type="entry name" value="IBD"/>
    <property type="match status" value="1"/>
</dbReference>
<gene>
    <name evidence="3" type="ORF">M9Y10_021662</name>
</gene>
<evidence type="ECO:0008006" key="5">
    <source>
        <dbReference type="Google" id="ProtNLM"/>
    </source>
</evidence>
<dbReference type="Pfam" id="PF11422">
    <property type="entry name" value="IBP39"/>
    <property type="match status" value="1"/>
</dbReference>
<evidence type="ECO:0000259" key="1">
    <source>
        <dbReference type="Pfam" id="PF10416"/>
    </source>
</evidence>
<evidence type="ECO:0000313" key="3">
    <source>
        <dbReference type="EMBL" id="KAK8893245.1"/>
    </source>
</evidence>
<accession>A0ABR2KQ45</accession>
<dbReference type="InterPro" id="IPR036184">
    <property type="entry name" value="IBP39-like_C_sf"/>
</dbReference>
<dbReference type="InterPro" id="IPR024238">
    <property type="entry name" value="IBP39_C"/>
</dbReference>
<keyword evidence="4" id="KW-1185">Reference proteome</keyword>